<dbReference type="EMBL" id="LKET01000032">
    <property type="protein sequence ID" value="KPU44261.1"/>
    <property type="molecule type" value="Genomic_DNA"/>
</dbReference>
<dbReference type="PROSITE" id="PS51257">
    <property type="entry name" value="PROKAR_LIPOPROTEIN"/>
    <property type="match status" value="1"/>
</dbReference>
<sequence>MKRMLIIIIGLLFIVTSSGCSSDSLRDYKKAVQKTEQLKRGRTSGEFSVAMDFNTDGMTQEDIREINYYKDMKGSFDAAYDEDLNKSIFRNYLNFGGLGFDYDLYVSGDEIFMKLPVAGKYMRINDIQDSVNKEQNTVGEFEFISKSSIDKINEIWLGLMQREDIFKGKSIALTTPDGEVKATEYTIKLNNDQIKSLMTGSIDILLKDEILKDNFEKYIKNNIKCEEAESAEELLLNIKEGIEECTIESFSYTAYVDIDGYIVNESIEVILKFENSEEVLIDNVHYKLDIKNWDINKEQEFNFPVLTEENTLNMDAVGGVPFMMEELFDIKYQEGE</sequence>
<dbReference type="RefSeq" id="WP_054875444.1">
    <property type="nucleotide sequence ID" value="NZ_LKET01000032.1"/>
</dbReference>
<dbReference type="AlphaFoldDB" id="A0A0P8YX06"/>
<dbReference type="STRING" id="36849.OXPF_24290"/>
<dbReference type="Proteomes" id="UP000050326">
    <property type="component" value="Unassembled WGS sequence"/>
</dbReference>
<evidence type="ECO:0008006" key="3">
    <source>
        <dbReference type="Google" id="ProtNLM"/>
    </source>
</evidence>
<organism evidence="1 2">
    <name type="scientific">Oxobacter pfennigii</name>
    <dbReference type="NCBI Taxonomy" id="36849"/>
    <lineage>
        <taxon>Bacteria</taxon>
        <taxon>Bacillati</taxon>
        <taxon>Bacillota</taxon>
        <taxon>Clostridia</taxon>
        <taxon>Eubacteriales</taxon>
        <taxon>Clostridiaceae</taxon>
        <taxon>Oxobacter</taxon>
    </lineage>
</organism>
<reference evidence="1 2" key="1">
    <citation type="submission" date="2015-09" db="EMBL/GenBank/DDBJ databases">
        <title>Genome sequence of Oxobacter pfennigii DSM 3222.</title>
        <authorList>
            <person name="Poehlein A."/>
            <person name="Bengelsdorf F.R."/>
            <person name="Schiel-Bengelsdorf B."/>
            <person name="Duerre P."/>
            <person name="Daniel R."/>
        </authorList>
    </citation>
    <scope>NUCLEOTIDE SEQUENCE [LARGE SCALE GENOMIC DNA]</scope>
    <source>
        <strain evidence="1 2">DSM 3222</strain>
    </source>
</reference>
<protein>
    <recommendedName>
        <fullName evidence="3">Lipoprotein</fullName>
    </recommendedName>
</protein>
<name>A0A0P8YX06_9CLOT</name>
<gene>
    <name evidence="1" type="ORF">OXPF_24290</name>
</gene>
<evidence type="ECO:0000313" key="1">
    <source>
        <dbReference type="EMBL" id="KPU44261.1"/>
    </source>
</evidence>
<accession>A0A0P8YX06</accession>
<comment type="caution">
    <text evidence="1">The sequence shown here is derived from an EMBL/GenBank/DDBJ whole genome shotgun (WGS) entry which is preliminary data.</text>
</comment>
<evidence type="ECO:0000313" key="2">
    <source>
        <dbReference type="Proteomes" id="UP000050326"/>
    </source>
</evidence>
<proteinExistence type="predicted"/>
<dbReference type="OrthoDB" id="2082267at2"/>
<keyword evidence="2" id="KW-1185">Reference proteome</keyword>